<proteinExistence type="predicted"/>
<dbReference type="OrthoDB" id="197789at2"/>
<dbReference type="STRING" id="1679444.PYTT_2285"/>
<evidence type="ECO:0000313" key="1">
    <source>
        <dbReference type="EMBL" id="SEH98316.1"/>
    </source>
</evidence>
<sequence length="282" mass="32447">MKLIQGKTVGLAILSYKSPQTLSKTLENYARVHLKEMFDDACVVFQSVGPKDLAVADKWEYRTVASGHYLGVIEDLRLTLENMRTDYILLMENDCPIESNLSERDVRAELEKAVRLLADGEADMVRLRHAWRPGGSSNAAAKYSRYYDVNQLSASWQNAEKLSNSPQWVKKMRRLLFPKEARHSIGRAVYVEENPHLCFPDDIRKVGSFYIVDSAVFPWTNQPSLIPRRFLEQSLVRLSRVQQGLVNMSPDDLERLFNSRRWDSEHFRIAISKGIFTHTLKA</sequence>
<dbReference type="KEGG" id="agl:PYTT_2285"/>
<evidence type="ECO:0000313" key="2">
    <source>
        <dbReference type="Proteomes" id="UP000176204"/>
    </source>
</evidence>
<gene>
    <name evidence="1" type="ORF">PYTT_2285</name>
</gene>
<dbReference type="AlphaFoldDB" id="A0A1C7PBJ6"/>
<dbReference type="Proteomes" id="UP000176204">
    <property type="component" value="Chromosome I"/>
</dbReference>
<name>A0A1C7PBJ6_9BACT</name>
<protein>
    <recommendedName>
        <fullName evidence="3">Nucleotide-diphospho-sugar transferases</fullName>
    </recommendedName>
</protein>
<dbReference type="EMBL" id="LT629973">
    <property type="protein sequence ID" value="SEH98316.1"/>
    <property type="molecule type" value="Genomic_DNA"/>
</dbReference>
<keyword evidence="2" id="KW-1185">Reference proteome</keyword>
<organism evidence="1 2">
    <name type="scientific">Akkermansia glycaniphila</name>
    <dbReference type="NCBI Taxonomy" id="1679444"/>
    <lineage>
        <taxon>Bacteria</taxon>
        <taxon>Pseudomonadati</taxon>
        <taxon>Verrucomicrobiota</taxon>
        <taxon>Verrucomicrobiia</taxon>
        <taxon>Verrucomicrobiales</taxon>
        <taxon>Akkermansiaceae</taxon>
        <taxon>Akkermansia</taxon>
    </lineage>
</organism>
<accession>A0A1C7PBJ6</accession>
<evidence type="ECO:0008006" key="3">
    <source>
        <dbReference type="Google" id="ProtNLM"/>
    </source>
</evidence>
<reference evidence="2" key="1">
    <citation type="submission" date="2016-09" db="EMBL/GenBank/DDBJ databases">
        <authorList>
            <person name="Koehorst J."/>
        </authorList>
    </citation>
    <scope>NUCLEOTIDE SEQUENCE [LARGE SCALE GENOMIC DNA]</scope>
</reference>
<dbReference type="RefSeq" id="WP_067775946.1">
    <property type="nucleotide sequence ID" value="NZ_LIGX01000024.1"/>
</dbReference>